<evidence type="ECO:0000313" key="3">
    <source>
        <dbReference type="Proteomes" id="UP000179935"/>
    </source>
</evidence>
<dbReference type="STRING" id="1428652.BIV24_10075"/>
<keyword evidence="1" id="KW-1133">Transmembrane helix</keyword>
<dbReference type="EMBL" id="MLYP01000026">
    <property type="protein sequence ID" value="OIJ94852.1"/>
    <property type="molecule type" value="Genomic_DNA"/>
</dbReference>
<proteinExistence type="predicted"/>
<reference evidence="2 3" key="1">
    <citation type="submission" date="2016-10" db="EMBL/GenBank/DDBJ databases">
        <title>Genome sequence of Streptomyces sp. MUSC 93.</title>
        <authorList>
            <person name="Lee L.-H."/>
            <person name="Ser H.-L."/>
            <person name="Law J.W.-F."/>
        </authorList>
    </citation>
    <scope>NUCLEOTIDE SEQUENCE [LARGE SCALE GENOMIC DNA]</scope>
    <source>
        <strain evidence="2 3">MUSC 93</strain>
    </source>
</reference>
<gene>
    <name evidence="2" type="ORF">BIV24_10075</name>
</gene>
<keyword evidence="3" id="KW-1185">Reference proteome</keyword>
<keyword evidence="1" id="KW-0472">Membrane</keyword>
<dbReference type="Proteomes" id="UP000179935">
    <property type="component" value="Unassembled WGS sequence"/>
</dbReference>
<organism evidence="2 3">
    <name type="scientific">Streptomyces colonosanans</name>
    <dbReference type="NCBI Taxonomy" id="1428652"/>
    <lineage>
        <taxon>Bacteria</taxon>
        <taxon>Bacillati</taxon>
        <taxon>Actinomycetota</taxon>
        <taxon>Actinomycetes</taxon>
        <taxon>Kitasatosporales</taxon>
        <taxon>Streptomycetaceae</taxon>
        <taxon>Streptomyces</taxon>
    </lineage>
</organism>
<feature type="transmembrane region" description="Helical" evidence="1">
    <location>
        <begin position="119"/>
        <end position="141"/>
    </location>
</feature>
<name>A0A1S2PMK9_9ACTN</name>
<dbReference type="OrthoDB" id="4280963at2"/>
<dbReference type="RefSeq" id="WP_071365883.1">
    <property type="nucleotide sequence ID" value="NZ_MLYP01000026.1"/>
</dbReference>
<evidence type="ECO:0000313" key="2">
    <source>
        <dbReference type="EMBL" id="OIJ94852.1"/>
    </source>
</evidence>
<dbReference type="AlphaFoldDB" id="A0A1S2PMK9"/>
<protein>
    <submittedName>
        <fullName evidence="2">Uncharacterized protein</fullName>
    </submittedName>
</protein>
<accession>A0A1S2PMK9</accession>
<feature type="transmembrane region" description="Helical" evidence="1">
    <location>
        <begin position="81"/>
        <end position="107"/>
    </location>
</feature>
<comment type="caution">
    <text evidence="2">The sequence shown here is derived from an EMBL/GenBank/DDBJ whole genome shotgun (WGS) entry which is preliminary data.</text>
</comment>
<evidence type="ECO:0000256" key="1">
    <source>
        <dbReference type="SAM" id="Phobius"/>
    </source>
</evidence>
<sequence length="204" mass="21802">MSDPVFEQMLDGALDSPEIMAAIDVAGAEPSREELRVRALEARDVLLGVAAAEYDRYRDLRAAAVDRHRLPRRDDRTEGGFLPGLAVLVPSLGVVATGVFLLCGFGLRALTVRPHFDEGLVMAGVIAAAVTAGAALGDLAWRLAARARGGDGDDPAERDPGVRQARDAWERAVVERGLVPFLLDRVEAGRVAEGRVVGAEERVQ</sequence>
<keyword evidence="1" id="KW-0812">Transmembrane</keyword>